<dbReference type="SMART" id="SM00448">
    <property type="entry name" value="REC"/>
    <property type="match status" value="1"/>
</dbReference>
<sequence length="132" mass="14269">MQPSSAPFLTPRRVLLLDDDRFMLDVLRDMLGMIGAPLDVHAELDARCALAALPRHAPDLLILDLAMPDMDGIEFLQAAASQGFRGQVIVVSAMADGVRNAATELARVLGLQVAGAFRKPLALEQLRHALQC</sequence>
<dbReference type="RefSeq" id="WP_231056349.1">
    <property type="nucleotide sequence ID" value="NZ_JAJNOC010000001.1"/>
</dbReference>
<dbReference type="Proteomes" id="UP001179361">
    <property type="component" value="Unassembled WGS sequence"/>
</dbReference>
<proteinExistence type="predicted"/>
<evidence type="ECO:0000313" key="4">
    <source>
        <dbReference type="EMBL" id="MCD2515016.1"/>
    </source>
</evidence>
<feature type="domain" description="Response regulatory" evidence="3">
    <location>
        <begin position="13"/>
        <end position="132"/>
    </location>
</feature>
<dbReference type="Gene3D" id="3.40.50.2300">
    <property type="match status" value="1"/>
</dbReference>
<comment type="caution">
    <text evidence="4">The sequence shown here is derived from an EMBL/GenBank/DDBJ whole genome shotgun (WGS) entry which is preliminary data.</text>
</comment>
<evidence type="ECO:0000256" key="2">
    <source>
        <dbReference type="PROSITE-ProRule" id="PRU00169"/>
    </source>
</evidence>
<dbReference type="Pfam" id="PF00072">
    <property type="entry name" value="Response_reg"/>
    <property type="match status" value="1"/>
</dbReference>
<keyword evidence="1 2" id="KW-0597">Phosphoprotein</keyword>
<dbReference type="PROSITE" id="PS50110">
    <property type="entry name" value="RESPONSE_REGULATORY"/>
    <property type="match status" value="1"/>
</dbReference>
<keyword evidence="5" id="KW-1185">Reference proteome</keyword>
<reference evidence="4" key="1">
    <citation type="submission" date="2021-11" db="EMBL/GenBank/DDBJ databases">
        <title>The complete genome of Massilia sp sp. G4R7.</title>
        <authorList>
            <person name="Liu L."/>
            <person name="Yue J."/>
            <person name="Yuan J."/>
            <person name="Yang F."/>
            <person name="Li L."/>
        </authorList>
    </citation>
    <scope>NUCLEOTIDE SEQUENCE</scope>
    <source>
        <strain evidence="4">G4R7</strain>
    </source>
</reference>
<evidence type="ECO:0000256" key="1">
    <source>
        <dbReference type="ARBA" id="ARBA00022553"/>
    </source>
</evidence>
<dbReference type="PANTHER" id="PTHR44591:SF3">
    <property type="entry name" value="RESPONSE REGULATORY DOMAIN-CONTAINING PROTEIN"/>
    <property type="match status" value="1"/>
</dbReference>
<dbReference type="SUPFAM" id="SSF52172">
    <property type="entry name" value="CheY-like"/>
    <property type="match status" value="1"/>
</dbReference>
<feature type="modified residue" description="4-aspartylphosphate" evidence="2">
    <location>
        <position position="64"/>
    </location>
</feature>
<gene>
    <name evidence="4" type="ORF">LQ564_01660</name>
</gene>
<accession>A0ABS8PZU5</accession>
<dbReference type="EMBL" id="JAJNOC010000001">
    <property type="protein sequence ID" value="MCD2515016.1"/>
    <property type="molecule type" value="Genomic_DNA"/>
</dbReference>
<name>A0ABS8PZU5_9BURK</name>
<evidence type="ECO:0000313" key="5">
    <source>
        <dbReference type="Proteomes" id="UP001179361"/>
    </source>
</evidence>
<dbReference type="InterPro" id="IPR011006">
    <property type="entry name" value="CheY-like_superfamily"/>
</dbReference>
<evidence type="ECO:0000259" key="3">
    <source>
        <dbReference type="PROSITE" id="PS50110"/>
    </source>
</evidence>
<organism evidence="4 5">
    <name type="scientific">Massilia phyllostachyos</name>
    <dbReference type="NCBI Taxonomy" id="2898585"/>
    <lineage>
        <taxon>Bacteria</taxon>
        <taxon>Pseudomonadati</taxon>
        <taxon>Pseudomonadota</taxon>
        <taxon>Betaproteobacteria</taxon>
        <taxon>Burkholderiales</taxon>
        <taxon>Oxalobacteraceae</taxon>
        <taxon>Telluria group</taxon>
        <taxon>Massilia</taxon>
    </lineage>
</organism>
<dbReference type="InterPro" id="IPR001789">
    <property type="entry name" value="Sig_transdc_resp-reg_receiver"/>
</dbReference>
<protein>
    <submittedName>
        <fullName evidence="4">Response regulator</fullName>
    </submittedName>
</protein>
<dbReference type="InterPro" id="IPR050595">
    <property type="entry name" value="Bact_response_regulator"/>
</dbReference>
<dbReference type="PANTHER" id="PTHR44591">
    <property type="entry name" value="STRESS RESPONSE REGULATOR PROTEIN 1"/>
    <property type="match status" value="1"/>
</dbReference>